<dbReference type="Gene3D" id="1.10.10.1100">
    <property type="entry name" value="BFD-like [2Fe-2S]-binding domain"/>
    <property type="match status" value="1"/>
</dbReference>
<dbReference type="InterPro" id="IPR007419">
    <property type="entry name" value="BFD-like_2Fe2S-bd_dom"/>
</dbReference>
<proteinExistence type="predicted"/>
<accession>A0A9D1I569</accession>
<comment type="caution">
    <text evidence="2">The sequence shown here is derived from an EMBL/GenBank/DDBJ whole genome shotgun (WGS) entry which is preliminary data.</text>
</comment>
<reference evidence="2" key="2">
    <citation type="journal article" date="2021" name="PeerJ">
        <title>Extensive microbial diversity within the chicken gut microbiome revealed by metagenomics and culture.</title>
        <authorList>
            <person name="Gilroy R."/>
            <person name="Ravi A."/>
            <person name="Getino M."/>
            <person name="Pursley I."/>
            <person name="Horton D.L."/>
            <person name="Alikhan N.F."/>
            <person name="Baker D."/>
            <person name="Gharbi K."/>
            <person name="Hall N."/>
            <person name="Watson M."/>
            <person name="Adriaenssens E.M."/>
            <person name="Foster-Nyarko E."/>
            <person name="Jarju S."/>
            <person name="Secka A."/>
            <person name="Antonio M."/>
            <person name="Oren A."/>
            <person name="Chaudhuri R.R."/>
            <person name="La Ragione R."/>
            <person name="Hildebrand F."/>
            <person name="Pallen M.J."/>
        </authorList>
    </citation>
    <scope>NUCLEOTIDE SEQUENCE</scope>
    <source>
        <strain evidence="2">11300</strain>
    </source>
</reference>
<organism evidence="2 3">
    <name type="scientific">Candidatus Fimisoma avicola</name>
    <dbReference type="NCBI Taxonomy" id="2840826"/>
    <lineage>
        <taxon>Bacteria</taxon>
        <taxon>Bacillati</taxon>
        <taxon>Bacillota</taxon>
        <taxon>Clostridia</taxon>
        <taxon>Eubacteriales</taxon>
        <taxon>Candidatus Fimisoma</taxon>
    </lineage>
</organism>
<dbReference type="EMBL" id="DVMO01000131">
    <property type="protein sequence ID" value="HIU28399.1"/>
    <property type="molecule type" value="Genomic_DNA"/>
</dbReference>
<feature type="domain" description="BFD-like [2Fe-2S]-binding" evidence="1">
    <location>
        <begin position="10"/>
        <end position="58"/>
    </location>
</feature>
<dbReference type="AlphaFoldDB" id="A0A9D1I569"/>
<name>A0A9D1I569_9FIRM</name>
<protein>
    <submittedName>
        <fullName evidence="2">(2Fe-2S)-binding protein</fullName>
    </submittedName>
</protein>
<reference evidence="2" key="1">
    <citation type="submission" date="2020-10" db="EMBL/GenBank/DDBJ databases">
        <authorList>
            <person name="Gilroy R."/>
        </authorList>
    </citation>
    <scope>NUCLEOTIDE SEQUENCE</scope>
    <source>
        <strain evidence="2">11300</strain>
    </source>
</reference>
<evidence type="ECO:0000313" key="2">
    <source>
        <dbReference type="EMBL" id="HIU28399.1"/>
    </source>
</evidence>
<sequence length="63" mass="7114">MDKSSREYEVCLCRHVKRGQIEDFIKETGTTELKAVCTAMNIGNVCGACREIIDEIIEGYKKS</sequence>
<evidence type="ECO:0000259" key="1">
    <source>
        <dbReference type="Pfam" id="PF04324"/>
    </source>
</evidence>
<evidence type="ECO:0000313" key="3">
    <source>
        <dbReference type="Proteomes" id="UP000824091"/>
    </source>
</evidence>
<gene>
    <name evidence="2" type="ORF">IAD16_08475</name>
</gene>
<dbReference type="InterPro" id="IPR041854">
    <property type="entry name" value="BFD-like_2Fe2S-bd_dom_sf"/>
</dbReference>
<dbReference type="Pfam" id="PF04324">
    <property type="entry name" value="Fer2_BFD"/>
    <property type="match status" value="1"/>
</dbReference>
<dbReference type="Proteomes" id="UP000824091">
    <property type="component" value="Unassembled WGS sequence"/>
</dbReference>